<dbReference type="Gene3D" id="1.10.10.60">
    <property type="entry name" value="Homeodomain-like"/>
    <property type="match status" value="1"/>
</dbReference>
<reference evidence="5 6" key="1">
    <citation type="submission" date="2023-07" db="EMBL/GenBank/DDBJ databases">
        <title>Comparative genomics of wheat-associated soil bacteria to identify genetic determinants of phenazine resistance.</title>
        <authorList>
            <person name="Mouncey N."/>
        </authorList>
    </citation>
    <scope>NUCLEOTIDE SEQUENCE [LARGE SCALE GENOMIC DNA]</scope>
    <source>
        <strain evidence="5 6">V2I4</strain>
    </source>
</reference>
<dbReference type="InterPro" id="IPR018060">
    <property type="entry name" value="HTH_AraC"/>
</dbReference>
<protein>
    <submittedName>
        <fullName evidence="5">AraC family transcriptional activator of tynA and feaB</fullName>
    </submittedName>
</protein>
<comment type="caution">
    <text evidence="5">The sequence shown here is derived from an EMBL/GenBank/DDBJ whole genome shotgun (WGS) entry which is preliminary data.</text>
</comment>
<name>A0ABU0SIB3_9ACTN</name>
<keyword evidence="3" id="KW-0804">Transcription</keyword>
<dbReference type="Proteomes" id="UP001230328">
    <property type="component" value="Unassembled WGS sequence"/>
</dbReference>
<dbReference type="InterPro" id="IPR018062">
    <property type="entry name" value="HTH_AraC-typ_CS"/>
</dbReference>
<dbReference type="SUPFAM" id="SSF46689">
    <property type="entry name" value="Homeodomain-like"/>
    <property type="match status" value="1"/>
</dbReference>
<dbReference type="EMBL" id="JAUSZI010000002">
    <property type="protein sequence ID" value="MDQ1023297.1"/>
    <property type="molecule type" value="Genomic_DNA"/>
</dbReference>
<dbReference type="InterPro" id="IPR009057">
    <property type="entry name" value="Homeodomain-like_sf"/>
</dbReference>
<evidence type="ECO:0000259" key="4">
    <source>
        <dbReference type="PROSITE" id="PS01124"/>
    </source>
</evidence>
<evidence type="ECO:0000256" key="1">
    <source>
        <dbReference type="ARBA" id="ARBA00023015"/>
    </source>
</evidence>
<accession>A0ABU0SIB3</accession>
<dbReference type="PROSITE" id="PS00041">
    <property type="entry name" value="HTH_ARAC_FAMILY_1"/>
    <property type="match status" value="1"/>
</dbReference>
<keyword evidence="2" id="KW-0238">DNA-binding</keyword>
<dbReference type="PANTHER" id="PTHR47893">
    <property type="entry name" value="REGULATORY PROTEIN PCHR"/>
    <property type="match status" value="1"/>
</dbReference>
<dbReference type="PANTHER" id="PTHR47893:SF1">
    <property type="entry name" value="REGULATORY PROTEIN PCHR"/>
    <property type="match status" value="1"/>
</dbReference>
<dbReference type="PRINTS" id="PR00032">
    <property type="entry name" value="HTHARAC"/>
</dbReference>
<dbReference type="InterPro" id="IPR020449">
    <property type="entry name" value="Tscrpt_reg_AraC-type_HTH"/>
</dbReference>
<sequence length="325" mass="34970">MSTGARADVSHGAFHLDSTVPGAASRGLDAFRRGWETQLGGGFRLPAFSPATIGDFRVKGRAARLSDVTIADLHGASATRTAGTPRGDEDLVRMYVVRQGAWALDGPRERDEHTVSAGQFLLRHFGHPSAFETAPHTTAKIAFLPTAMLGPLLGNRTITGPVESPEVRLLVAHANMVHETIADLSPAGVHAAHSTLIELAKAVAQSRLDDTEPLLAPSLAQAAKDLADSHLAHPELSPTMLARELRVSVRTLQRAFAAVGESVTTYIRHRRLEQARLALTAGPGRPSVSELAAHWQFADSSHFIRAFKKRYGQTPTEYARSTRPA</sequence>
<dbReference type="PROSITE" id="PS01124">
    <property type="entry name" value="HTH_ARAC_FAMILY_2"/>
    <property type="match status" value="1"/>
</dbReference>
<organism evidence="5 6">
    <name type="scientific">Streptomyces umbrinus</name>
    <dbReference type="NCBI Taxonomy" id="67370"/>
    <lineage>
        <taxon>Bacteria</taxon>
        <taxon>Bacillati</taxon>
        <taxon>Actinomycetota</taxon>
        <taxon>Actinomycetes</taxon>
        <taxon>Kitasatosporales</taxon>
        <taxon>Streptomycetaceae</taxon>
        <taxon>Streptomyces</taxon>
        <taxon>Streptomyces phaeochromogenes group</taxon>
    </lineage>
</organism>
<evidence type="ECO:0000256" key="2">
    <source>
        <dbReference type="ARBA" id="ARBA00023125"/>
    </source>
</evidence>
<dbReference type="RefSeq" id="WP_307518244.1">
    <property type="nucleotide sequence ID" value="NZ_JAUSZI010000002.1"/>
</dbReference>
<evidence type="ECO:0000313" key="6">
    <source>
        <dbReference type="Proteomes" id="UP001230328"/>
    </source>
</evidence>
<dbReference type="InterPro" id="IPR053142">
    <property type="entry name" value="PchR_regulatory_protein"/>
</dbReference>
<feature type="domain" description="HTH araC/xylS-type" evidence="4">
    <location>
        <begin position="221"/>
        <end position="321"/>
    </location>
</feature>
<dbReference type="SMART" id="SM00342">
    <property type="entry name" value="HTH_ARAC"/>
    <property type="match status" value="1"/>
</dbReference>
<gene>
    <name evidence="5" type="ORF">QF035_000879</name>
</gene>
<keyword evidence="6" id="KW-1185">Reference proteome</keyword>
<dbReference type="Pfam" id="PF12833">
    <property type="entry name" value="HTH_18"/>
    <property type="match status" value="1"/>
</dbReference>
<evidence type="ECO:0000313" key="5">
    <source>
        <dbReference type="EMBL" id="MDQ1023297.1"/>
    </source>
</evidence>
<proteinExistence type="predicted"/>
<evidence type="ECO:0000256" key="3">
    <source>
        <dbReference type="ARBA" id="ARBA00023163"/>
    </source>
</evidence>
<keyword evidence="1" id="KW-0805">Transcription regulation</keyword>